<dbReference type="KEGG" id="azm:DM194_24220"/>
<dbReference type="Pfam" id="PF01384">
    <property type="entry name" value="PHO4"/>
    <property type="match status" value="1"/>
</dbReference>
<evidence type="ECO:0000313" key="7">
    <source>
        <dbReference type="EMBL" id="AWU97376.1"/>
    </source>
</evidence>
<keyword evidence="2" id="KW-0813">Transport</keyword>
<feature type="transmembrane region" description="Helical" evidence="6">
    <location>
        <begin position="142"/>
        <end position="164"/>
    </location>
</feature>
<feature type="transmembrane region" description="Helical" evidence="6">
    <location>
        <begin position="6"/>
        <end position="27"/>
    </location>
</feature>
<evidence type="ECO:0000256" key="6">
    <source>
        <dbReference type="SAM" id="Phobius"/>
    </source>
</evidence>
<feature type="transmembrane region" description="Helical" evidence="6">
    <location>
        <begin position="310"/>
        <end position="336"/>
    </location>
</feature>
<dbReference type="EMBL" id="CP029833">
    <property type="protein sequence ID" value="AWU97376.1"/>
    <property type="molecule type" value="Genomic_DNA"/>
</dbReference>
<evidence type="ECO:0000256" key="1">
    <source>
        <dbReference type="ARBA" id="ARBA00004141"/>
    </source>
</evidence>
<comment type="subcellular location">
    <subcellularLocation>
        <location evidence="1">Membrane</location>
        <topology evidence="1">Multi-pass membrane protein</topology>
    </subcellularLocation>
</comment>
<keyword evidence="4 6" id="KW-1133">Transmembrane helix</keyword>
<feature type="transmembrane region" description="Helical" evidence="6">
    <location>
        <begin position="112"/>
        <end position="136"/>
    </location>
</feature>
<dbReference type="PANTHER" id="PTHR11101:SF80">
    <property type="entry name" value="PHOSPHATE TRANSPORTER"/>
    <property type="match status" value="1"/>
</dbReference>
<dbReference type="RefSeq" id="WP_111070117.1">
    <property type="nucleotide sequence ID" value="NZ_CP029833.1"/>
</dbReference>
<accession>A0A2U9SFA7</accession>
<evidence type="ECO:0000256" key="3">
    <source>
        <dbReference type="ARBA" id="ARBA00022692"/>
    </source>
</evidence>
<dbReference type="AlphaFoldDB" id="A0A2U9SFA7"/>
<geneLocation type="plasmid" evidence="7 8">
    <name>unnamed3</name>
</geneLocation>
<evidence type="ECO:0000256" key="2">
    <source>
        <dbReference type="ARBA" id="ARBA00022448"/>
    </source>
</evidence>
<organism evidence="7 8">
    <name type="scientific">Azospirillum ramasamyi</name>
    <dbReference type="NCBI Taxonomy" id="682998"/>
    <lineage>
        <taxon>Bacteria</taxon>
        <taxon>Pseudomonadati</taxon>
        <taxon>Pseudomonadota</taxon>
        <taxon>Alphaproteobacteria</taxon>
        <taxon>Rhodospirillales</taxon>
        <taxon>Azospirillaceae</taxon>
        <taxon>Azospirillum</taxon>
    </lineage>
</organism>
<dbReference type="GO" id="GO:0005315">
    <property type="term" value="F:phosphate transmembrane transporter activity"/>
    <property type="evidence" value="ECO:0007669"/>
    <property type="project" value="InterPro"/>
</dbReference>
<dbReference type="OrthoDB" id="9779554at2"/>
<dbReference type="Proteomes" id="UP000249605">
    <property type="component" value="Plasmid unnamed3"/>
</dbReference>
<name>A0A2U9SFA7_9PROT</name>
<dbReference type="GO" id="GO:0035435">
    <property type="term" value="P:phosphate ion transmembrane transport"/>
    <property type="evidence" value="ECO:0007669"/>
    <property type="project" value="TreeGrafter"/>
</dbReference>
<proteinExistence type="predicted"/>
<feature type="transmembrane region" description="Helical" evidence="6">
    <location>
        <begin position="84"/>
        <end position="105"/>
    </location>
</feature>
<protein>
    <submittedName>
        <fullName evidence="7">Inorganic phosphate transporter</fullName>
    </submittedName>
</protein>
<dbReference type="GO" id="GO:0016020">
    <property type="term" value="C:membrane"/>
    <property type="evidence" value="ECO:0007669"/>
    <property type="project" value="UniProtKB-SubCell"/>
</dbReference>
<keyword evidence="3 6" id="KW-0812">Transmembrane</keyword>
<evidence type="ECO:0000313" key="8">
    <source>
        <dbReference type="Proteomes" id="UP000249605"/>
    </source>
</evidence>
<gene>
    <name evidence="7" type="ORF">DM194_24220</name>
</gene>
<keyword evidence="8" id="KW-1185">Reference proteome</keyword>
<evidence type="ECO:0000256" key="5">
    <source>
        <dbReference type="ARBA" id="ARBA00023136"/>
    </source>
</evidence>
<dbReference type="PANTHER" id="PTHR11101">
    <property type="entry name" value="PHOSPHATE TRANSPORTER"/>
    <property type="match status" value="1"/>
</dbReference>
<feature type="transmembrane region" description="Helical" evidence="6">
    <location>
        <begin position="219"/>
        <end position="240"/>
    </location>
</feature>
<keyword evidence="7" id="KW-0614">Plasmid</keyword>
<evidence type="ECO:0000256" key="4">
    <source>
        <dbReference type="ARBA" id="ARBA00022989"/>
    </source>
</evidence>
<dbReference type="InterPro" id="IPR001204">
    <property type="entry name" value="Phos_transporter"/>
</dbReference>
<keyword evidence="5 6" id="KW-0472">Membrane</keyword>
<sequence length="337" mass="35044">MEALQIGLPAIIFIVLVALAFDFINGLHDAANSIATVVSTRVLSPKVAVLWAAFFNFIAFLFFGLHVATTIGTGLVDPLVMDPAVILAALIGAIGWNLITWYLGLPSSSSHALVGGIAGAGIAKAGIDAIVASGFIKTAVAIVASPGIGLLLALALMLVVSWVLRRAAPFAVDRQFRHLQLVSAALYSLGHGGNDAQKTMGIIAVLLFSQGMLGDTFHVPFWVIITCQAAMGLGTMMGGWRIVRTMGSRITDLKPYQGFCAETAGAITLFGATWMGIPVSTTHTITGAIVGVGSARRTSAVRWGLAGRIVWAWVLTIPAAGIVAALSYLLVAGLLAP</sequence>
<feature type="transmembrane region" description="Helical" evidence="6">
    <location>
        <begin position="48"/>
        <end position="72"/>
    </location>
</feature>
<reference evidence="7 8" key="1">
    <citation type="submission" date="2018-06" db="EMBL/GenBank/DDBJ databases">
        <title>Complete genome sequencing of Azospirillum sp. M2T2B2.</title>
        <authorList>
            <person name="Heo J."/>
            <person name="Kim S.-J."/>
            <person name="Kwon S.-W."/>
            <person name="Anandham R."/>
        </authorList>
    </citation>
    <scope>NUCLEOTIDE SEQUENCE [LARGE SCALE GENOMIC DNA]</scope>
    <source>
        <strain evidence="7 8">M2T2B2</strain>
        <plasmid evidence="7 8">unnamed3</plasmid>
    </source>
</reference>